<reference evidence="1 2" key="1">
    <citation type="journal article" date="2016" name="Nat. Commun.">
        <title>Ectomycorrhizal ecology is imprinted in the genome of the dominant symbiotic fungus Cenococcum geophilum.</title>
        <authorList>
            <consortium name="DOE Joint Genome Institute"/>
            <person name="Peter M."/>
            <person name="Kohler A."/>
            <person name="Ohm R.A."/>
            <person name="Kuo A."/>
            <person name="Krutzmann J."/>
            <person name="Morin E."/>
            <person name="Arend M."/>
            <person name="Barry K.W."/>
            <person name="Binder M."/>
            <person name="Choi C."/>
            <person name="Clum A."/>
            <person name="Copeland A."/>
            <person name="Grisel N."/>
            <person name="Haridas S."/>
            <person name="Kipfer T."/>
            <person name="LaButti K."/>
            <person name="Lindquist E."/>
            <person name="Lipzen A."/>
            <person name="Maire R."/>
            <person name="Meier B."/>
            <person name="Mihaltcheva S."/>
            <person name="Molinier V."/>
            <person name="Murat C."/>
            <person name="Poggeler S."/>
            <person name="Quandt C.A."/>
            <person name="Sperisen C."/>
            <person name="Tritt A."/>
            <person name="Tisserant E."/>
            <person name="Crous P.W."/>
            <person name="Henrissat B."/>
            <person name="Nehls U."/>
            <person name="Egli S."/>
            <person name="Spatafora J.W."/>
            <person name="Grigoriev I.V."/>
            <person name="Martin F.M."/>
        </authorList>
    </citation>
    <scope>NUCLEOTIDE SEQUENCE [LARGE SCALE GENOMIC DNA]</scope>
    <source>
        <strain evidence="1 2">CBS 207.34</strain>
    </source>
</reference>
<dbReference type="AlphaFoldDB" id="A0A8E2EQI3"/>
<accession>A0A8E2EQI3</accession>
<keyword evidence="2" id="KW-1185">Reference proteome</keyword>
<dbReference type="Proteomes" id="UP000250140">
    <property type="component" value="Unassembled WGS sequence"/>
</dbReference>
<protein>
    <submittedName>
        <fullName evidence="1">Uncharacterized protein</fullName>
    </submittedName>
</protein>
<evidence type="ECO:0000313" key="2">
    <source>
        <dbReference type="Proteomes" id="UP000250140"/>
    </source>
</evidence>
<dbReference type="EMBL" id="KV750871">
    <property type="protein sequence ID" value="OCL02843.1"/>
    <property type="molecule type" value="Genomic_DNA"/>
</dbReference>
<proteinExistence type="predicted"/>
<gene>
    <name evidence="1" type="ORF">AOQ84DRAFT_228372</name>
</gene>
<name>A0A8E2EQI3_9PEZI</name>
<evidence type="ECO:0000313" key="1">
    <source>
        <dbReference type="EMBL" id="OCL02843.1"/>
    </source>
</evidence>
<organism evidence="1 2">
    <name type="scientific">Glonium stellatum</name>
    <dbReference type="NCBI Taxonomy" id="574774"/>
    <lineage>
        <taxon>Eukaryota</taxon>
        <taxon>Fungi</taxon>
        <taxon>Dikarya</taxon>
        <taxon>Ascomycota</taxon>
        <taxon>Pezizomycotina</taxon>
        <taxon>Dothideomycetes</taxon>
        <taxon>Pleosporomycetidae</taxon>
        <taxon>Gloniales</taxon>
        <taxon>Gloniaceae</taxon>
        <taxon>Glonium</taxon>
    </lineage>
</organism>
<sequence>MGFGLGQDIGNFITALINAGAPPAFNWSNRPAYSNGTQVAEGDTIILKATRFTPPNPIAMFTGSSDEGWVYMKESNSKWITWSGSKSDARKFKVKKDQNRCVLIDVETNLAMRYQGDWYALDTYDSNSISNFSIACKQNMIFFEADKEPMWCVWAKNPGAWSFNNNKRGQPVTFELQKV</sequence>